<accession>S1P166</accession>
<dbReference type="eggNOG" id="COG1434">
    <property type="taxonomic scope" value="Bacteria"/>
</dbReference>
<keyword evidence="1" id="KW-0812">Transmembrane</keyword>
<organism evidence="2 3">
    <name type="scientific">Enterococcus dispar ATCC 51266</name>
    <dbReference type="NCBI Taxonomy" id="1139219"/>
    <lineage>
        <taxon>Bacteria</taxon>
        <taxon>Bacillati</taxon>
        <taxon>Bacillota</taxon>
        <taxon>Bacilli</taxon>
        <taxon>Lactobacillales</taxon>
        <taxon>Enterococcaceae</taxon>
        <taxon>Enterococcus</taxon>
    </lineage>
</organism>
<dbReference type="PANTHER" id="PTHR30336:SF20">
    <property type="entry name" value="DUF218 DOMAIN-CONTAINING PROTEIN"/>
    <property type="match status" value="1"/>
</dbReference>
<gene>
    <name evidence="2" type="ORF">OMK_01714</name>
</gene>
<proteinExistence type="predicted"/>
<dbReference type="STRING" id="44009.RV01_GL000955"/>
<evidence type="ECO:0000256" key="1">
    <source>
        <dbReference type="SAM" id="Phobius"/>
    </source>
</evidence>
<dbReference type="HOGENOM" id="CLU_084257_0_0_9"/>
<keyword evidence="3" id="KW-1185">Reference proteome</keyword>
<dbReference type="PATRIC" id="fig|1139219.3.peg.1672"/>
<comment type="caution">
    <text evidence="2">The sequence shown here is derived from an EMBL/GenBank/DDBJ whole genome shotgun (WGS) entry which is preliminary data.</text>
</comment>
<dbReference type="OrthoDB" id="2216870at2"/>
<dbReference type="AlphaFoldDB" id="S1P166"/>
<keyword evidence="1" id="KW-1133">Transmembrane helix</keyword>
<protein>
    <recommendedName>
        <fullName evidence="4">DUF218 domain-containing protein</fullName>
    </recommendedName>
</protein>
<dbReference type="InterPro" id="IPR051599">
    <property type="entry name" value="Cell_Envelope_Assoc"/>
</dbReference>
<dbReference type="PANTHER" id="PTHR30336">
    <property type="entry name" value="INNER MEMBRANE PROTEIN, PROBABLE PERMEASE"/>
    <property type="match status" value="1"/>
</dbReference>
<evidence type="ECO:0000313" key="2">
    <source>
        <dbReference type="EMBL" id="EOT40798.1"/>
    </source>
</evidence>
<keyword evidence="1" id="KW-0472">Membrane</keyword>
<dbReference type="GO" id="GO:0005886">
    <property type="term" value="C:plasma membrane"/>
    <property type="evidence" value="ECO:0007669"/>
    <property type="project" value="TreeGrafter"/>
</dbReference>
<dbReference type="InterPro" id="IPR014729">
    <property type="entry name" value="Rossmann-like_a/b/a_fold"/>
</dbReference>
<evidence type="ECO:0000313" key="3">
    <source>
        <dbReference type="Proteomes" id="UP000014127"/>
    </source>
</evidence>
<feature type="transmembrane region" description="Helical" evidence="1">
    <location>
        <begin position="40"/>
        <end position="59"/>
    </location>
</feature>
<sequence length="260" mass="28988">MKETLADDLNLLSTFCGVRDLTTLSQSALYQKYNKTKADAFILFGGSILAGIDVMITAMKNQVAKHYLIVGGQGHTTDALRSKINHFYPQIQTKNASEAKMFQDILQLKTEHTTDYLEEKSTNCGNNISNLLEVLATNHLPSNTLILCQDATMQRRMGATLTKVAPETTVINYASYEVNVITKNNQLQFDRNLLGMWELEHYITLLLGEISRLQNTPTGYGPAGKNFIAPVFIPKDVLAAFYRVAKLFPNQIRTANSAYA</sequence>
<name>S1P166_9ENTE</name>
<dbReference type="EMBL" id="AHYR01000006">
    <property type="protein sequence ID" value="EOT40798.1"/>
    <property type="molecule type" value="Genomic_DNA"/>
</dbReference>
<dbReference type="RefSeq" id="WP_016172879.1">
    <property type="nucleotide sequence ID" value="NZ_ASWK01000001.1"/>
</dbReference>
<evidence type="ECO:0008006" key="4">
    <source>
        <dbReference type="Google" id="ProtNLM"/>
    </source>
</evidence>
<reference evidence="2 3" key="1">
    <citation type="submission" date="2013-03" db="EMBL/GenBank/DDBJ databases">
        <title>The Genome Sequence of Enterococcus dispar ATCC_51266 (Illumina only assembly).</title>
        <authorList>
            <consortium name="The Broad Institute Genomics Platform"/>
            <consortium name="The Broad Institute Genome Sequencing Center for Infectious Disease"/>
            <person name="Earl A."/>
            <person name="Russ C."/>
            <person name="Gilmore M."/>
            <person name="Surin D."/>
            <person name="Walker B."/>
            <person name="Young S."/>
            <person name="Zeng Q."/>
            <person name="Gargeya S."/>
            <person name="Fitzgerald M."/>
            <person name="Haas B."/>
            <person name="Abouelleil A."/>
            <person name="Allen A.W."/>
            <person name="Alvarado L."/>
            <person name="Arachchi H.M."/>
            <person name="Berlin A.M."/>
            <person name="Chapman S.B."/>
            <person name="Gainer-Dewar J."/>
            <person name="Goldberg J."/>
            <person name="Griggs A."/>
            <person name="Gujja S."/>
            <person name="Hansen M."/>
            <person name="Howarth C."/>
            <person name="Imamovic A."/>
            <person name="Ireland A."/>
            <person name="Larimer J."/>
            <person name="McCowan C."/>
            <person name="Murphy C."/>
            <person name="Pearson M."/>
            <person name="Poon T.W."/>
            <person name="Priest M."/>
            <person name="Roberts A."/>
            <person name="Saif S."/>
            <person name="Shea T."/>
            <person name="Sisk P."/>
            <person name="Sykes S."/>
            <person name="Wortman J."/>
            <person name="Nusbaum C."/>
            <person name="Birren B."/>
        </authorList>
    </citation>
    <scope>NUCLEOTIDE SEQUENCE [LARGE SCALE GENOMIC DNA]</scope>
    <source>
        <strain evidence="2 3">ATCC 51266</strain>
    </source>
</reference>
<dbReference type="Gene3D" id="1.10.3620.10">
    <property type="entry name" value="YdcF like domain"/>
    <property type="match status" value="1"/>
</dbReference>
<dbReference type="Gene3D" id="3.40.50.620">
    <property type="entry name" value="HUPs"/>
    <property type="match status" value="1"/>
</dbReference>
<dbReference type="Proteomes" id="UP000014127">
    <property type="component" value="Unassembled WGS sequence"/>
</dbReference>